<evidence type="ECO:0000256" key="6">
    <source>
        <dbReference type="ARBA" id="ARBA00022989"/>
    </source>
</evidence>
<keyword evidence="8 9" id="KW-0012">Acyltransferase</keyword>
<dbReference type="AlphaFoldDB" id="A0A6A7FZM9"/>
<evidence type="ECO:0000313" key="12">
    <source>
        <dbReference type="EMBL" id="LAC23522.1"/>
    </source>
</evidence>
<dbReference type="PANTHER" id="PTHR10408">
    <property type="entry name" value="STEROL O-ACYLTRANSFERASE"/>
    <property type="match status" value="1"/>
</dbReference>
<dbReference type="GO" id="GO:0008203">
    <property type="term" value="P:cholesterol metabolic process"/>
    <property type="evidence" value="ECO:0007669"/>
    <property type="project" value="TreeGrafter"/>
</dbReference>
<evidence type="ECO:0000256" key="2">
    <source>
        <dbReference type="ARBA" id="ARBA00009010"/>
    </source>
</evidence>
<feature type="transmembrane region" description="Helical" evidence="11">
    <location>
        <begin position="499"/>
        <end position="518"/>
    </location>
</feature>
<evidence type="ECO:0000256" key="7">
    <source>
        <dbReference type="ARBA" id="ARBA00023136"/>
    </source>
</evidence>
<keyword evidence="7 9" id="KW-0472">Membrane</keyword>
<evidence type="ECO:0000256" key="1">
    <source>
        <dbReference type="ARBA" id="ARBA00004477"/>
    </source>
</evidence>
<feature type="transmembrane region" description="Helical" evidence="11">
    <location>
        <begin position="475"/>
        <end position="493"/>
    </location>
</feature>
<evidence type="ECO:0000256" key="5">
    <source>
        <dbReference type="ARBA" id="ARBA00022824"/>
    </source>
</evidence>
<evidence type="ECO:0000256" key="8">
    <source>
        <dbReference type="ARBA" id="ARBA00023315"/>
    </source>
</evidence>
<feature type="transmembrane region" description="Helical" evidence="11">
    <location>
        <begin position="201"/>
        <end position="223"/>
    </location>
</feature>
<dbReference type="PIRSF" id="PIRSF000439">
    <property type="entry name" value="Oat_ACAT_DAG_ARE"/>
    <property type="match status" value="1"/>
</dbReference>
<comment type="similarity">
    <text evidence="2 9">Belongs to the membrane-bound acyltransferase family. Sterol o-acyltransferase subfamily.</text>
</comment>
<feature type="transmembrane region" description="Helical" evidence="11">
    <location>
        <begin position="525"/>
        <end position="546"/>
    </location>
</feature>
<evidence type="ECO:0000256" key="11">
    <source>
        <dbReference type="SAM" id="Phobius"/>
    </source>
</evidence>
<dbReference type="Pfam" id="PF03062">
    <property type="entry name" value="MBOAT"/>
    <property type="match status" value="1"/>
</dbReference>
<feature type="transmembrane region" description="Helical" evidence="11">
    <location>
        <begin position="235"/>
        <end position="252"/>
    </location>
</feature>
<evidence type="ECO:0000256" key="3">
    <source>
        <dbReference type="ARBA" id="ARBA00022679"/>
    </source>
</evidence>
<organism evidence="12">
    <name type="scientific">Hirondellea gigas</name>
    <dbReference type="NCBI Taxonomy" id="1518452"/>
    <lineage>
        <taxon>Eukaryota</taxon>
        <taxon>Metazoa</taxon>
        <taxon>Ecdysozoa</taxon>
        <taxon>Arthropoda</taxon>
        <taxon>Crustacea</taxon>
        <taxon>Multicrustacea</taxon>
        <taxon>Malacostraca</taxon>
        <taxon>Eumalacostraca</taxon>
        <taxon>Peracarida</taxon>
        <taxon>Amphipoda</taxon>
        <taxon>Amphilochidea</taxon>
        <taxon>Lysianassida</taxon>
        <taxon>Lysianassidira</taxon>
        <taxon>Lysianassoidea</taxon>
        <taxon>Lysianassidae</taxon>
        <taxon>Hirondellea</taxon>
    </lineage>
</organism>
<protein>
    <recommendedName>
        <fullName evidence="9">O-acyltransferase</fullName>
    </recommendedName>
</protein>
<sequence>MEEISTSEAQYKAHEQLSTTASEERLLQEIHFRNLIKELKEGVQEEVNAVLDKKFSAWQSSVSCELPDSKSSSRCRCSHAGCCQQATKESSQGVSSDDWSPGFSRALHQLDSTNTLTKALTRSHSKIGRGGGPGSRVFVARPSLLTELLQVSHICSLYNVFVAILFLLLGHELLDEIITTGSVNLELSMMMWCFGKMDSVILIWLGMFVVNSVGVYAALHCWAHNRHRNTRVFDNVFGSLFLVYLILLLYLPSSYLLHYDLPPASSFIVLAEQVRFLMKSWAFVRSNIWRAMQLSGDELHKKTDGDALNQPTTLHKCPDFSKHLYFLFAPTLVYRDEYPRSASINWGNVVSDLAQVVGCIFYTHFLLVRFCAPVFHKYGTNQTFSASQMLMSVFSCCFPASLVLLCAFFAVLHAWLNAFAEMMKFSDRMFYKDWWNSTSYSRFYRTWNCVVHDWLYEYVYMELHASKSASRLQRYLPLLVVFLISSVVHEYMLALAFRFFYPVLLLMFGGFGVVFMFIKTRASQFNVCLWLSLILGTGIMMCLYSLEWYARRNCAPLTDGFADYLVPRSWFCESL</sequence>
<dbReference type="EMBL" id="IACT01004326">
    <property type="protein sequence ID" value="LAC23522.1"/>
    <property type="molecule type" value="mRNA"/>
</dbReference>
<dbReference type="GO" id="GO:0008374">
    <property type="term" value="F:O-acyltransferase activity"/>
    <property type="evidence" value="ECO:0007669"/>
    <property type="project" value="InterPro"/>
</dbReference>
<dbReference type="InterPro" id="IPR004299">
    <property type="entry name" value="MBOAT_fam"/>
</dbReference>
<keyword evidence="6 11" id="KW-1133">Transmembrane helix</keyword>
<reference evidence="12" key="1">
    <citation type="submission" date="2017-11" db="EMBL/GenBank/DDBJ databases">
        <title>The sensing device of the deep-sea amphipod.</title>
        <authorList>
            <person name="Kobayashi H."/>
            <person name="Nagahama T."/>
            <person name="Arai W."/>
            <person name="Sasagawa Y."/>
            <person name="Umeda M."/>
            <person name="Hayashi T."/>
            <person name="Nikaido I."/>
            <person name="Watanabe H."/>
            <person name="Oguri K."/>
            <person name="Kitazato H."/>
            <person name="Fujioka K."/>
            <person name="Kido Y."/>
            <person name="Takami H."/>
        </authorList>
    </citation>
    <scope>NUCLEOTIDE SEQUENCE</scope>
    <source>
        <tissue evidence="12">Whole body</tissue>
    </source>
</reference>
<feature type="transmembrane region" description="Helical" evidence="11">
    <location>
        <begin position="349"/>
        <end position="370"/>
    </location>
</feature>
<feature type="transmembrane region" description="Helical" evidence="11">
    <location>
        <begin position="148"/>
        <end position="169"/>
    </location>
</feature>
<feature type="active site" evidence="10">
    <location>
        <position position="489"/>
    </location>
</feature>
<accession>A0A6A7FZM9</accession>
<evidence type="ECO:0000256" key="10">
    <source>
        <dbReference type="PIRSR" id="PIRSR000439-1"/>
    </source>
</evidence>
<name>A0A6A7FZM9_9CRUS</name>
<evidence type="ECO:0000256" key="9">
    <source>
        <dbReference type="PIRNR" id="PIRNR000439"/>
    </source>
</evidence>
<proteinExistence type="evidence at transcript level"/>
<keyword evidence="3 9" id="KW-0808">Transferase</keyword>
<keyword evidence="4 11" id="KW-0812">Transmembrane</keyword>
<dbReference type="InterPro" id="IPR014371">
    <property type="entry name" value="Oat_ACAT_DAG_ARE"/>
</dbReference>
<dbReference type="GO" id="GO:0005789">
    <property type="term" value="C:endoplasmic reticulum membrane"/>
    <property type="evidence" value="ECO:0007669"/>
    <property type="project" value="UniProtKB-SubCell"/>
</dbReference>
<feature type="transmembrane region" description="Helical" evidence="11">
    <location>
        <begin position="390"/>
        <end position="416"/>
    </location>
</feature>
<comment type="subcellular location">
    <subcellularLocation>
        <location evidence="1 9">Endoplasmic reticulum membrane</location>
        <topology evidence="1 9">Multi-pass membrane protein</topology>
    </subcellularLocation>
</comment>
<keyword evidence="5 9" id="KW-0256">Endoplasmic reticulum</keyword>
<dbReference type="PANTHER" id="PTHR10408:SF8">
    <property type="entry name" value="O-ACYLTRANSFERASE"/>
    <property type="match status" value="1"/>
</dbReference>
<evidence type="ECO:0000256" key="4">
    <source>
        <dbReference type="ARBA" id="ARBA00022692"/>
    </source>
</evidence>